<dbReference type="PROSITE" id="PS50832">
    <property type="entry name" value="S1_IF1_TYPE"/>
    <property type="match status" value="1"/>
</dbReference>
<evidence type="ECO:0000256" key="2">
    <source>
        <dbReference type="ARBA" id="ARBA00022540"/>
    </source>
</evidence>
<keyword evidence="2 5" id="KW-0396">Initiation factor</keyword>
<dbReference type="Proteomes" id="UP000178744">
    <property type="component" value="Unassembled WGS sequence"/>
</dbReference>
<gene>
    <name evidence="7" type="ORF">A3B23_00350</name>
</gene>
<dbReference type="EMBL" id="MHIY01000014">
    <property type="protein sequence ID" value="OGY59846.1"/>
    <property type="molecule type" value="Genomic_DNA"/>
</dbReference>
<dbReference type="PANTHER" id="PTHR33370:SF1">
    <property type="entry name" value="TRANSLATION INITIATION FACTOR IF-1, CHLOROPLASTIC"/>
    <property type="match status" value="1"/>
</dbReference>
<dbReference type="GO" id="GO:0003743">
    <property type="term" value="F:translation initiation factor activity"/>
    <property type="evidence" value="ECO:0007669"/>
    <property type="project" value="UniProtKB-UniRule"/>
</dbReference>
<dbReference type="Gene3D" id="2.40.50.140">
    <property type="entry name" value="Nucleic acid-binding proteins"/>
    <property type="match status" value="1"/>
</dbReference>
<dbReference type="InterPro" id="IPR006196">
    <property type="entry name" value="RNA-binding_domain_S1_IF1"/>
</dbReference>
<evidence type="ECO:0000256" key="1">
    <source>
        <dbReference type="ARBA" id="ARBA00010939"/>
    </source>
</evidence>
<evidence type="ECO:0000256" key="4">
    <source>
        <dbReference type="NCBIfam" id="TIGR00008"/>
    </source>
</evidence>
<protein>
    <recommendedName>
        <fullName evidence="4">Translation initiation factor IF-1</fullName>
    </recommendedName>
</protein>
<dbReference type="InterPro" id="IPR004368">
    <property type="entry name" value="TIF_IF1"/>
</dbReference>
<dbReference type="PANTHER" id="PTHR33370">
    <property type="entry name" value="TRANSLATION INITIATION FACTOR IF-1, CHLOROPLASTIC"/>
    <property type="match status" value="1"/>
</dbReference>
<organism evidence="7 8">
    <name type="scientific">Candidatus Colwellbacteria bacterium RIFCSPLOWO2_01_FULL_48_10</name>
    <dbReference type="NCBI Taxonomy" id="1797690"/>
    <lineage>
        <taxon>Bacteria</taxon>
        <taxon>Candidatus Colwelliibacteriota</taxon>
    </lineage>
</organism>
<evidence type="ECO:0000313" key="8">
    <source>
        <dbReference type="Proteomes" id="UP000178744"/>
    </source>
</evidence>
<evidence type="ECO:0000259" key="6">
    <source>
        <dbReference type="PROSITE" id="PS50832"/>
    </source>
</evidence>
<dbReference type="SUPFAM" id="SSF50249">
    <property type="entry name" value="Nucleic acid-binding proteins"/>
    <property type="match status" value="1"/>
</dbReference>
<comment type="similarity">
    <text evidence="1">Belongs to the IF-1 family.</text>
</comment>
<dbReference type="AlphaFoldDB" id="A0A1G1Z703"/>
<sequence>MDTSPNKENPTVTGIVVEALRGAAFRVKLDDDKELLAYASGKIRLHHIKILPGDKVIVETTKYDEKRGRITRRL</sequence>
<feature type="domain" description="S1-like" evidence="6">
    <location>
        <begin position="1"/>
        <end position="74"/>
    </location>
</feature>
<dbReference type="GO" id="GO:0043022">
    <property type="term" value="F:ribosome binding"/>
    <property type="evidence" value="ECO:0007669"/>
    <property type="project" value="TreeGrafter"/>
</dbReference>
<dbReference type="STRING" id="1797690.A3B23_00350"/>
<dbReference type="GO" id="GO:0005829">
    <property type="term" value="C:cytosol"/>
    <property type="evidence" value="ECO:0007669"/>
    <property type="project" value="TreeGrafter"/>
</dbReference>
<accession>A0A1G1Z703</accession>
<reference evidence="7 8" key="1">
    <citation type="journal article" date="2016" name="Nat. Commun.">
        <title>Thousands of microbial genomes shed light on interconnected biogeochemical processes in an aquifer system.</title>
        <authorList>
            <person name="Anantharaman K."/>
            <person name="Brown C.T."/>
            <person name="Hug L.A."/>
            <person name="Sharon I."/>
            <person name="Castelle C.J."/>
            <person name="Probst A.J."/>
            <person name="Thomas B.C."/>
            <person name="Singh A."/>
            <person name="Wilkins M.J."/>
            <person name="Karaoz U."/>
            <person name="Brodie E.L."/>
            <person name="Williams K.H."/>
            <person name="Hubbard S.S."/>
            <person name="Banfield J.F."/>
        </authorList>
    </citation>
    <scope>NUCLEOTIDE SEQUENCE [LARGE SCALE GENOMIC DNA]</scope>
</reference>
<keyword evidence="3 5" id="KW-0648">Protein biosynthesis</keyword>
<dbReference type="GO" id="GO:0003723">
    <property type="term" value="F:RNA binding"/>
    <property type="evidence" value="ECO:0007669"/>
    <property type="project" value="InterPro"/>
</dbReference>
<name>A0A1G1Z703_9BACT</name>
<dbReference type="NCBIfam" id="TIGR00008">
    <property type="entry name" value="infA"/>
    <property type="match status" value="1"/>
</dbReference>
<evidence type="ECO:0000256" key="3">
    <source>
        <dbReference type="ARBA" id="ARBA00022917"/>
    </source>
</evidence>
<evidence type="ECO:0000313" key="7">
    <source>
        <dbReference type="EMBL" id="OGY59846.1"/>
    </source>
</evidence>
<dbReference type="CDD" id="cd04451">
    <property type="entry name" value="S1_IF1"/>
    <property type="match status" value="1"/>
</dbReference>
<proteinExistence type="inferred from homology"/>
<dbReference type="InterPro" id="IPR012340">
    <property type="entry name" value="NA-bd_OB-fold"/>
</dbReference>
<comment type="caution">
    <text evidence="7">The sequence shown here is derived from an EMBL/GenBank/DDBJ whole genome shotgun (WGS) entry which is preliminary data.</text>
</comment>
<dbReference type="Pfam" id="PF01176">
    <property type="entry name" value="eIF-1a"/>
    <property type="match status" value="1"/>
</dbReference>
<evidence type="ECO:0000256" key="5">
    <source>
        <dbReference type="PROSITE-ProRule" id="PRU00181"/>
    </source>
</evidence>